<comment type="caution">
    <text evidence="1">The sequence shown here is derived from an EMBL/GenBank/DDBJ whole genome shotgun (WGS) entry which is preliminary data.</text>
</comment>
<reference evidence="2" key="1">
    <citation type="submission" date="2017-07" db="EMBL/GenBank/DDBJ databases">
        <title>Draft genome sequence of Effusibacillus lacus strain skLN1.</title>
        <authorList>
            <person name="Watanabe M."/>
            <person name="Kojima H."/>
            <person name="Fukui M."/>
        </authorList>
    </citation>
    <scope>NUCLEOTIDE SEQUENCE [LARGE SCALE GENOMIC DNA]</scope>
    <source>
        <strain evidence="2">skLN1</strain>
    </source>
</reference>
<accession>A0A292YNR4</accession>
<dbReference type="EMBL" id="BDUF01000044">
    <property type="protein sequence ID" value="GAX90014.1"/>
    <property type="molecule type" value="Genomic_DNA"/>
</dbReference>
<keyword evidence="2" id="KW-1185">Reference proteome</keyword>
<gene>
    <name evidence="1" type="ORF">EFBL_1640</name>
</gene>
<dbReference type="Proteomes" id="UP000217785">
    <property type="component" value="Unassembled WGS sequence"/>
</dbReference>
<protein>
    <submittedName>
        <fullName evidence="1">Uncharacterized protein</fullName>
    </submittedName>
</protein>
<sequence>MKWQEVQERFPDEWIVFEAVKAHSEDGHRCVDELIVIDRYNDSLDAMRRYKELHRDNPQKEYYFLHTSRRELRFQEIWAGVKGLR</sequence>
<organism evidence="1 2">
    <name type="scientific">Effusibacillus lacus</name>
    <dbReference type="NCBI Taxonomy" id="1348429"/>
    <lineage>
        <taxon>Bacteria</taxon>
        <taxon>Bacillati</taxon>
        <taxon>Bacillota</taxon>
        <taxon>Bacilli</taxon>
        <taxon>Bacillales</taxon>
        <taxon>Alicyclobacillaceae</taxon>
        <taxon>Effusibacillus</taxon>
    </lineage>
</organism>
<dbReference type="OrthoDB" id="5770817at2"/>
<dbReference type="RefSeq" id="WP_096181720.1">
    <property type="nucleotide sequence ID" value="NZ_BDUF01000044.1"/>
</dbReference>
<name>A0A292YNR4_9BACL</name>
<proteinExistence type="predicted"/>
<evidence type="ECO:0000313" key="2">
    <source>
        <dbReference type="Proteomes" id="UP000217785"/>
    </source>
</evidence>
<dbReference type="AlphaFoldDB" id="A0A292YNR4"/>
<evidence type="ECO:0000313" key="1">
    <source>
        <dbReference type="EMBL" id="GAX90014.1"/>
    </source>
</evidence>